<dbReference type="Pfam" id="PF07729">
    <property type="entry name" value="FCD"/>
    <property type="match status" value="1"/>
</dbReference>
<evidence type="ECO:0000259" key="4">
    <source>
        <dbReference type="PROSITE" id="PS50949"/>
    </source>
</evidence>
<dbReference type="InterPro" id="IPR011711">
    <property type="entry name" value="GntR_C"/>
</dbReference>
<reference evidence="6" key="2">
    <citation type="submission" date="2007-04" db="EMBL/GenBank/DDBJ databases">
        <title>Complete genome sequence of the nitrogen-fixing bacterium Azorhizobium caulinodans ORS571.</title>
        <authorList>
            <person name="Lee K.B."/>
            <person name="Backer P.D."/>
            <person name="Aono T."/>
            <person name="Liu C.T."/>
            <person name="Suzuki S."/>
            <person name="Suzuki T."/>
            <person name="Kaneko T."/>
            <person name="Yamada M."/>
            <person name="Tabata S."/>
            <person name="Kupfer D.M."/>
            <person name="Najar F.Z."/>
            <person name="Wiley G.B."/>
            <person name="Roe B."/>
            <person name="Binnewies T."/>
            <person name="Ussery D."/>
            <person name="Vereecke D."/>
            <person name="Gevers D."/>
            <person name="Holsters M."/>
            <person name="Oyaizu H."/>
        </authorList>
    </citation>
    <scope>NUCLEOTIDE SEQUENCE [LARGE SCALE GENOMIC DNA]</scope>
    <source>
        <strain evidence="6">ATCC 43989 / DSM 5975 / JCM 20966 / LMG 6465 / NBRC 14845 / NCIMB 13405 / ORS 571</strain>
    </source>
</reference>
<reference evidence="5 6" key="5">
    <citation type="journal article" date="2010" name="Appl. Environ. Microbiol.">
        <title>phrR-like gene praR of Azorhizobium caulinodans ORS571 is essential for symbiosis with Sesbania rostrata and is involved in expression of reb genes.</title>
        <authorList>
            <person name="Akiba N."/>
            <person name="Aono T."/>
            <person name="Toyazaki H."/>
            <person name="Sato S."/>
            <person name="Oyaizu H."/>
        </authorList>
    </citation>
    <scope>NUCLEOTIDE SEQUENCE [LARGE SCALE GENOMIC DNA]</scope>
    <source>
        <strain evidence="6">ATCC 43989 / DSM 5975 / JCM 20966 / LMG 6465 / NBRC 14845 / NCIMB 13405 / ORS 571</strain>
    </source>
</reference>
<dbReference type="Gene3D" id="1.10.10.10">
    <property type="entry name" value="Winged helix-like DNA-binding domain superfamily/Winged helix DNA-binding domain"/>
    <property type="match status" value="1"/>
</dbReference>
<dbReference type="GO" id="GO:0003700">
    <property type="term" value="F:DNA-binding transcription factor activity"/>
    <property type="evidence" value="ECO:0007669"/>
    <property type="project" value="InterPro"/>
</dbReference>
<evidence type="ECO:0000256" key="1">
    <source>
        <dbReference type="ARBA" id="ARBA00023015"/>
    </source>
</evidence>
<evidence type="ECO:0000313" key="6">
    <source>
        <dbReference type="Proteomes" id="UP000000270"/>
    </source>
</evidence>
<dbReference type="SMART" id="SM00895">
    <property type="entry name" value="FCD"/>
    <property type="match status" value="1"/>
</dbReference>
<dbReference type="STRING" id="438753.AZC_1407"/>
<proteinExistence type="predicted"/>
<gene>
    <name evidence="5" type="primary">gntR</name>
    <name evidence="5" type="ordered locus">AZC_1407</name>
</gene>
<evidence type="ECO:0000313" key="5">
    <source>
        <dbReference type="EMBL" id="BAF87405.1"/>
    </source>
</evidence>
<dbReference type="PANTHER" id="PTHR43537">
    <property type="entry name" value="TRANSCRIPTIONAL REGULATOR, GNTR FAMILY"/>
    <property type="match status" value="1"/>
</dbReference>
<dbReference type="InterPro" id="IPR008920">
    <property type="entry name" value="TF_FadR/GntR_C"/>
</dbReference>
<dbReference type="Gene3D" id="1.20.120.530">
    <property type="entry name" value="GntR ligand-binding domain-like"/>
    <property type="match status" value="1"/>
</dbReference>
<dbReference type="EMBL" id="AP009384">
    <property type="protein sequence ID" value="BAF87405.1"/>
    <property type="molecule type" value="Genomic_DNA"/>
</dbReference>
<name>A8I1P8_AZOC5</name>
<dbReference type="eggNOG" id="COG1802">
    <property type="taxonomic scope" value="Bacteria"/>
</dbReference>
<reference evidence="5 6" key="6">
    <citation type="journal article" date="2011" name="Appl. Environ. Microbiol.">
        <title>Involvement of the azorhizobial chromosome partition gene (parA) in the onset of bacteroid differentiation during Sesbania rostrata stem nodule development.</title>
        <authorList>
            <person name="Liu CT."/>
            <person name="Lee KB."/>
            <person name="Wang YS."/>
            <person name="Peng MH."/>
            <person name="Lee KT."/>
            <person name="Suzuki S."/>
            <person name="Suzuki T."/>
            <person name="Oyaizu H."/>
        </authorList>
    </citation>
    <scope>NUCLEOTIDE SEQUENCE [LARGE SCALE GENOMIC DNA]</scope>
    <source>
        <strain evidence="6">ATCC 43989 / DSM 5975 / JCM 20966 / LMG 6465 / NBRC 14845 / NCIMB 13405 / ORS 571</strain>
    </source>
</reference>
<keyword evidence="2" id="KW-0238">DNA-binding</keyword>
<dbReference type="Pfam" id="PF00392">
    <property type="entry name" value="GntR"/>
    <property type="match status" value="1"/>
</dbReference>
<dbReference type="SUPFAM" id="SSF48008">
    <property type="entry name" value="GntR ligand-binding domain-like"/>
    <property type="match status" value="1"/>
</dbReference>
<keyword evidence="1" id="KW-0805">Transcription regulation</keyword>
<sequence>MLPGLSTISNSVISEPMEAAAKQQTTDRVRAIAATLEEEIVLGWLLPRERLVEEELAARLEVKRHVIREALSELERLGLVERVPNRGAVVKSLAPDDVRQIYAVREALETLAAAEIPLPVDAGLLAALEAVQARHSAAVASGDARAAFRANMVFHETLFAACGNPHLAELIAAMAHKVHGVRSMTAASPEHLARARDEHVAMIAALAGGDRAGLVDLCRRHLTPSRDVYIAAAESRLKSGRG</sequence>
<evidence type="ECO:0000256" key="2">
    <source>
        <dbReference type="ARBA" id="ARBA00023125"/>
    </source>
</evidence>
<dbReference type="InterPro" id="IPR000524">
    <property type="entry name" value="Tscrpt_reg_HTH_GntR"/>
</dbReference>
<evidence type="ECO:0000256" key="3">
    <source>
        <dbReference type="ARBA" id="ARBA00023163"/>
    </source>
</evidence>
<dbReference type="CDD" id="cd07377">
    <property type="entry name" value="WHTH_GntR"/>
    <property type="match status" value="1"/>
</dbReference>
<dbReference type="InterPro" id="IPR036390">
    <property type="entry name" value="WH_DNA-bd_sf"/>
</dbReference>
<dbReference type="HOGENOM" id="CLU_017584_5_1_5"/>
<keyword evidence="3" id="KW-0804">Transcription</keyword>
<dbReference type="SMART" id="SM00345">
    <property type="entry name" value="HTH_GNTR"/>
    <property type="match status" value="1"/>
</dbReference>
<dbReference type="PROSITE" id="PS50949">
    <property type="entry name" value="HTH_GNTR"/>
    <property type="match status" value="1"/>
</dbReference>
<dbReference type="PANTHER" id="PTHR43537:SF49">
    <property type="entry name" value="TRANSCRIPTIONAL REGULATORY PROTEIN"/>
    <property type="match status" value="1"/>
</dbReference>
<accession>A8I1P8</accession>
<protein>
    <submittedName>
        <fullName evidence="5">Transcriptional regulator</fullName>
    </submittedName>
</protein>
<organism evidence="5 6">
    <name type="scientific">Azorhizobium caulinodans (strain ATCC 43989 / DSM 5975 / JCM 20966 / LMG 6465 / NBRC 14845 / NCIMB 13405 / ORS 571)</name>
    <dbReference type="NCBI Taxonomy" id="438753"/>
    <lineage>
        <taxon>Bacteria</taxon>
        <taxon>Pseudomonadati</taxon>
        <taxon>Pseudomonadota</taxon>
        <taxon>Alphaproteobacteria</taxon>
        <taxon>Hyphomicrobiales</taxon>
        <taxon>Xanthobacteraceae</taxon>
        <taxon>Azorhizobium</taxon>
    </lineage>
</organism>
<keyword evidence="6" id="KW-1185">Reference proteome</keyword>
<dbReference type="Proteomes" id="UP000000270">
    <property type="component" value="Chromosome"/>
</dbReference>
<dbReference type="GO" id="GO:0003677">
    <property type="term" value="F:DNA binding"/>
    <property type="evidence" value="ECO:0007669"/>
    <property type="project" value="UniProtKB-KW"/>
</dbReference>
<dbReference type="AlphaFoldDB" id="A8I1P8"/>
<dbReference type="InterPro" id="IPR036388">
    <property type="entry name" value="WH-like_DNA-bd_sf"/>
</dbReference>
<feature type="domain" description="HTH gntR-type" evidence="4">
    <location>
        <begin position="26"/>
        <end position="93"/>
    </location>
</feature>
<reference evidence="5 6" key="3">
    <citation type="journal article" date="2008" name="BMC Genomics">
        <title>The genome of the versatile nitrogen fixer Azorhizobium caulinodans ORS571.</title>
        <authorList>
            <person name="Lee KB."/>
            <person name="Backer P.D."/>
            <person name="Aono T."/>
            <person name="Liu CT."/>
            <person name="Suzuki S."/>
            <person name="Suzuki T."/>
            <person name="Kaneko T."/>
            <person name="Yamada M."/>
            <person name="Tabata S."/>
            <person name="Kupfer D.M."/>
            <person name="Najar F.Z."/>
            <person name="Wiley G.B."/>
            <person name="Roe B."/>
            <person name="Binnewies T.T."/>
            <person name="Ussery D.W."/>
            <person name="D'Haeze W."/>
            <person name="Herder J.D."/>
            <person name="Gevers D."/>
            <person name="Vereecke D."/>
            <person name="Holsters M."/>
            <person name="Oyaizu H."/>
        </authorList>
    </citation>
    <scope>NUCLEOTIDE SEQUENCE [LARGE SCALE GENOMIC DNA]</scope>
    <source>
        <strain evidence="6">ATCC 43989 / DSM 5975 / JCM 20966 / LMG 6465 / NBRC 14845 / NCIMB 13405 / ORS 571</strain>
    </source>
</reference>
<dbReference type="SUPFAM" id="SSF46785">
    <property type="entry name" value="Winged helix' DNA-binding domain"/>
    <property type="match status" value="1"/>
</dbReference>
<dbReference type="KEGG" id="azc:AZC_1407"/>
<reference evidence="5 6" key="4">
    <citation type="journal article" date="2009" name="Appl. Environ. Microbiol.">
        <title>Comparative genome-wide transcriptional profiling of Azorhizobium caulinodans ORS571 grown under free-living and symbiotic conditions.</title>
        <authorList>
            <person name="Tsukada S."/>
            <person name="Aono T."/>
            <person name="Akiba N."/>
            <person name="Lee KB."/>
            <person name="Liu CT."/>
            <person name="Toyazaki H."/>
            <person name="Oyaizu H."/>
        </authorList>
    </citation>
    <scope>NUCLEOTIDE SEQUENCE [LARGE SCALE GENOMIC DNA]</scope>
    <source>
        <strain evidence="6">ATCC 43989 / DSM 5975 / JCM 20966 / LMG 6465 / NBRC 14845 / NCIMB 13405 / ORS 571</strain>
    </source>
</reference>
<reference evidence="5 6" key="1">
    <citation type="journal article" date="2007" name="Appl. Environ. Microbiol.">
        <title>Rhizobial factors required for stem nodule maturation and maintenance in Sesbania rostrata-Azorhizobium caulinodans ORS571 symbiosis.</title>
        <authorList>
            <person name="Suzuki S."/>
            <person name="Aono T."/>
            <person name="Lee KB."/>
            <person name="Suzuki T."/>
            <person name="Liu CT."/>
            <person name="Miwa H."/>
            <person name="Wakao S."/>
            <person name="Iki T."/>
            <person name="Oyaizu H."/>
        </authorList>
    </citation>
    <scope>NUCLEOTIDE SEQUENCE [LARGE SCALE GENOMIC DNA]</scope>
    <source>
        <strain evidence="6">ATCC 43989 / DSM 5975 / JCM 20966 / LMG 6465 / NBRC 14845 / NCIMB 13405 / ORS 571</strain>
    </source>
</reference>